<dbReference type="PIRSF" id="PIRSF021700">
    <property type="entry name" value="3_dmu_93_MTrfase"/>
    <property type="match status" value="1"/>
</dbReference>
<dbReference type="InterPro" id="IPR009725">
    <property type="entry name" value="3_dmu_93_MTrfase"/>
</dbReference>
<dbReference type="GO" id="GO:0008168">
    <property type="term" value="F:methyltransferase activity"/>
    <property type="evidence" value="ECO:0007669"/>
    <property type="project" value="UniProtKB-KW"/>
</dbReference>
<proteinExistence type="predicted"/>
<gene>
    <name evidence="2" type="ORF">NITHO_1280008</name>
</gene>
<evidence type="ECO:0000313" key="2">
    <source>
        <dbReference type="EMBL" id="CCF82553.1"/>
    </source>
</evidence>
<dbReference type="CDD" id="cd06588">
    <property type="entry name" value="PhnB_like"/>
    <property type="match status" value="1"/>
</dbReference>
<keyword evidence="2" id="KW-0489">Methyltransferase</keyword>
<dbReference type="AlphaFoldDB" id="I4ECZ1"/>
<dbReference type="SUPFAM" id="SSF54593">
    <property type="entry name" value="Glyoxalase/Bleomycin resistance protein/Dihydroxybiphenyl dioxygenase"/>
    <property type="match status" value="1"/>
</dbReference>
<dbReference type="Pfam" id="PF06983">
    <property type="entry name" value="3-dmu-9_3-mt"/>
    <property type="match status" value="1"/>
</dbReference>
<keyword evidence="2" id="KW-0830">Ubiquinone</keyword>
<dbReference type="GO" id="GO:0032259">
    <property type="term" value="P:methylation"/>
    <property type="evidence" value="ECO:0007669"/>
    <property type="project" value="UniProtKB-KW"/>
</dbReference>
<accession>I4ECZ1</accession>
<sequence length="158" mass="17980">MTRKITPFLWFDDNAEEAMNFYVSVFKNSEVLNISRYGDGAPGAAGTVMTATFRLDGQEFMALNGGPHFKFTEAISFFIDCESQEEVDELWEKLSEGGKTSQCGWLKDKYGLSWQVVPSVLSEMLQDPDHERANRVMQAMLQMTKIDIAKLQQAYEQE</sequence>
<dbReference type="Gene3D" id="3.10.180.10">
    <property type="entry name" value="2,3-Dihydroxybiphenyl 1,2-Dioxygenase, domain 1"/>
    <property type="match status" value="1"/>
</dbReference>
<keyword evidence="2" id="KW-0808">Transferase</keyword>
<dbReference type="EMBL" id="CAGS01000033">
    <property type="protein sequence ID" value="CCF82553.1"/>
    <property type="molecule type" value="Genomic_DNA"/>
</dbReference>
<comment type="caution">
    <text evidence="2">The sequence shown here is derived from an EMBL/GenBank/DDBJ whole genome shotgun (WGS) entry which is preliminary data.</text>
</comment>
<evidence type="ECO:0000313" key="3">
    <source>
        <dbReference type="Proteomes" id="UP000004221"/>
    </source>
</evidence>
<name>I4ECZ1_9BACT</name>
<dbReference type="InterPro" id="IPR029068">
    <property type="entry name" value="Glyas_Bleomycin-R_OHBP_Dase"/>
</dbReference>
<dbReference type="InterPro" id="IPR028973">
    <property type="entry name" value="PhnB-like"/>
</dbReference>
<protein>
    <submittedName>
        <fullName evidence="2">3-demethylubiquinone-9 3-methyltransferase</fullName>
    </submittedName>
</protein>
<organism evidence="2 3">
    <name type="scientific">Nitrolancea hollandica Lb</name>
    <dbReference type="NCBI Taxonomy" id="1129897"/>
    <lineage>
        <taxon>Bacteria</taxon>
        <taxon>Pseudomonadati</taxon>
        <taxon>Thermomicrobiota</taxon>
        <taxon>Thermomicrobia</taxon>
        <taxon>Sphaerobacterales</taxon>
        <taxon>Sphaerobacterineae</taxon>
        <taxon>Sphaerobacteraceae</taxon>
        <taxon>Nitrolancea</taxon>
    </lineage>
</organism>
<keyword evidence="3" id="KW-1185">Reference proteome</keyword>
<feature type="domain" description="PhnB-like" evidence="1">
    <location>
        <begin position="4"/>
        <end position="117"/>
    </location>
</feature>
<reference evidence="2 3" key="1">
    <citation type="journal article" date="2012" name="ISME J.">
        <title>Nitrification expanded: discovery, physiology and genomics of a nitrite-oxidizing bacterium from the phylum Chloroflexi.</title>
        <authorList>
            <person name="Sorokin D.Y."/>
            <person name="Lucker S."/>
            <person name="Vejmelkova D."/>
            <person name="Kostrikina N.A."/>
            <person name="Kleerebezem R."/>
            <person name="Rijpstra W.I."/>
            <person name="Damste J.S."/>
            <person name="Le Paslier D."/>
            <person name="Muyzer G."/>
            <person name="Wagner M."/>
            <person name="van Loosdrecht M.C."/>
            <person name="Daims H."/>
        </authorList>
    </citation>
    <scope>NUCLEOTIDE SEQUENCE [LARGE SCALE GENOMIC DNA]</scope>
    <source>
        <strain evidence="3">none</strain>
    </source>
</reference>
<dbReference type="PANTHER" id="PTHR33990">
    <property type="entry name" value="PROTEIN YJDN-RELATED"/>
    <property type="match status" value="1"/>
</dbReference>
<dbReference type="RefSeq" id="WP_008474716.1">
    <property type="nucleotide sequence ID" value="NZ_CAGS01000033.1"/>
</dbReference>
<dbReference type="Proteomes" id="UP000004221">
    <property type="component" value="Unassembled WGS sequence"/>
</dbReference>
<evidence type="ECO:0000259" key="1">
    <source>
        <dbReference type="Pfam" id="PF06983"/>
    </source>
</evidence>
<dbReference type="OrthoDB" id="9806473at2"/>